<organism evidence="1">
    <name type="scientific">marine sediment metagenome</name>
    <dbReference type="NCBI Taxonomy" id="412755"/>
    <lineage>
        <taxon>unclassified sequences</taxon>
        <taxon>metagenomes</taxon>
        <taxon>ecological metagenomes</taxon>
    </lineage>
</organism>
<proteinExistence type="predicted"/>
<evidence type="ECO:0000313" key="1">
    <source>
        <dbReference type="EMBL" id="KKM99642.1"/>
    </source>
</evidence>
<protein>
    <submittedName>
        <fullName evidence="1">Uncharacterized protein</fullName>
    </submittedName>
</protein>
<dbReference type="EMBL" id="LAZR01005474">
    <property type="protein sequence ID" value="KKM99642.1"/>
    <property type="molecule type" value="Genomic_DNA"/>
</dbReference>
<comment type="caution">
    <text evidence="1">The sequence shown here is derived from an EMBL/GenBank/DDBJ whole genome shotgun (WGS) entry which is preliminary data.</text>
</comment>
<sequence length="103" mass="12332">MKAIIEDGKVINGPLLRRYWAERNRRHAIIRRGMFRDLTEFANDEPETPLIVQHVHHQIMSSKDFDMLVQTKRKVDFLEKNITTNKPFVKKYEEYDAEESNEN</sequence>
<dbReference type="AlphaFoldDB" id="A0A0F9Q2K8"/>
<reference evidence="1" key="1">
    <citation type="journal article" date="2015" name="Nature">
        <title>Complex archaea that bridge the gap between prokaryotes and eukaryotes.</title>
        <authorList>
            <person name="Spang A."/>
            <person name="Saw J.H."/>
            <person name="Jorgensen S.L."/>
            <person name="Zaremba-Niedzwiedzka K."/>
            <person name="Martijn J."/>
            <person name="Lind A.E."/>
            <person name="van Eijk R."/>
            <person name="Schleper C."/>
            <person name="Guy L."/>
            <person name="Ettema T.J."/>
        </authorList>
    </citation>
    <scope>NUCLEOTIDE SEQUENCE</scope>
</reference>
<accession>A0A0F9Q2K8</accession>
<name>A0A0F9Q2K8_9ZZZZ</name>
<gene>
    <name evidence="1" type="ORF">LCGC14_1145910</name>
</gene>